<dbReference type="Proteomes" id="UP001365846">
    <property type="component" value="Unassembled WGS sequence"/>
</dbReference>
<keyword evidence="1" id="KW-0812">Transmembrane</keyword>
<gene>
    <name evidence="2" type="ORF">WKW77_16250</name>
</gene>
<accession>A0ABU8VGD7</accession>
<keyword evidence="3" id="KW-1185">Reference proteome</keyword>
<sequence>MRAIVLLANLGLLALAFHFGSLAGLLIAAALCVAIVAGFFLFSMSRSESLESKDIRRAMGRSTTFLGGLTDTRR</sequence>
<evidence type="ECO:0000256" key="1">
    <source>
        <dbReference type="SAM" id="Phobius"/>
    </source>
</evidence>
<keyword evidence="1" id="KW-1133">Transmembrane helix</keyword>
<protein>
    <submittedName>
        <fullName evidence="2">Uncharacterized protein</fullName>
    </submittedName>
</protein>
<name>A0ABU8VGD7_9BURK</name>
<organism evidence="2 3">
    <name type="scientific">Variovorax ureilyticus</name>
    <dbReference type="NCBI Taxonomy" id="1836198"/>
    <lineage>
        <taxon>Bacteria</taxon>
        <taxon>Pseudomonadati</taxon>
        <taxon>Pseudomonadota</taxon>
        <taxon>Betaproteobacteria</taxon>
        <taxon>Burkholderiales</taxon>
        <taxon>Comamonadaceae</taxon>
        <taxon>Variovorax</taxon>
    </lineage>
</organism>
<feature type="transmembrane region" description="Helical" evidence="1">
    <location>
        <begin position="26"/>
        <end position="44"/>
    </location>
</feature>
<dbReference type="EMBL" id="JBBKZU010000006">
    <property type="protein sequence ID" value="MEJ8812638.1"/>
    <property type="molecule type" value="Genomic_DNA"/>
</dbReference>
<reference evidence="2 3" key="1">
    <citation type="submission" date="2024-03" db="EMBL/GenBank/DDBJ databases">
        <title>Novel species of the genus Variovorax.</title>
        <authorList>
            <person name="Liu Q."/>
            <person name="Xin Y.-H."/>
        </authorList>
    </citation>
    <scope>NUCLEOTIDE SEQUENCE [LARGE SCALE GENOMIC DNA]</scope>
    <source>
        <strain evidence="2 3">KACC 18899</strain>
    </source>
</reference>
<evidence type="ECO:0000313" key="3">
    <source>
        <dbReference type="Proteomes" id="UP001365846"/>
    </source>
</evidence>
<proteinExistence type="predicted"/>
<dbReference type="RefSeq" id="WP_340357885.1">
    <property type="nucleotide sequence ID" value="NZ_JBBKZU010000006.1"/>
</dbReference>
<evidence type="ECO:0000313" key="2">
    <source>
        <dbReference type="EMBL" id="MEJ8812638.1"/>
    </source>
</evidence>
<keyword evidence="1" id="KW-0472">Membrane</keyword>
<comment type="caution">
    <text evidence="2">The sequence shown here is derived from an EMBL/GenBank/DDBJ whole genome shotgun (WGS) entry which is preliminary data.</text>
</comment>